<proteinExistence type="predicted"/>
<accession>A0A1X0RBE0</accession>
<dbReference type="EMBL" id="KV921876">
    <property type="protein sequence ID" value="ORE09365.1"/>
    <property type="molecule type" value="Genomic_DNA"/>
</dbReference>
<dbReference type="AlphaFoldDB" id="A0A1X0RBE0"/>
<protein>
    <submittedName>
        <fullName evidence="1">Uncharacterized protein</fullName>
    </submittedName>
</protein>
<name>A0A1X0RBE0_RHIZD</name>
<dbReference type="OrthoDB" id="2266637at2759"/>
<organism evidence="1">
    <name type="scientific">Rhizopus microsporus var. microsporus</name>
    <dbReference type="NCBI Taxonomy" id="86635"/>
    <lineage>
        <taxon>Eukaryota</taxon>
        <taxon>Fungi</taxon>
        <taxon>Fungi incertae sedis</taxon>
        <taxon>Mucoromycota</taxon>
        <taxon>Mucoromycotina</taxon>
        <taxon>Mucoromycetes</taxon>
        <taxon>Mucorales</taxon>
        <taxon>Mucorineae</taxon>
        <taxon>Rhizopodaceae</taxon>
        <taxon>Rhizopus</taxon>
    </lineage>
</organism>
<dbReference type="VEuPathDB" id="FungiDB:BCV72DRAFT_302784"/>
<evidence type="ECO:0000313" key="1">
    <source>
        <dbReference type="EMBL" id="ORE09365.1"/>
    </source>
</evidence>
<sequence>MSISPRDRSFKASGLPPSVAELFKLWKMLSGPPKNLREEYVPLHFRIYGMDRMNREVVRVEVIDKLGAYVFDGPNKRYYHPLVIKNKVKRSQFQAKEDLSTRITEACNDVPPKHLRAFV</sequence>
<dbReference type="Proteomes" id="UP000242414">
    <property type="component" value="Unassembled WGS sequence"/>
</dbReference>
<reference evidence="1" key="1">
    <citation type="journal article" date="2016" name="Proc. Natl. Acad. Sci. U.S.A.">
        <title>Lipid metabolic changes in an early divergent fungus govern the establishment of a mutualistic symbiosis with endobacteria.</title>
        <authorList>
            <person name="Lastovetsky O.A."/>
            <person name="Gaspar M.L."/>
            <person name="Mondo S.J."/>
            <person name="LaButti K.M."/>
            <person name="Sandor L."/>
            <person name="Grigoriev I.V."/>
            <person name="Henry S.A."/>
            <person name="Pawlowska T.E."/>
        </authorList>
    </citation>
    <scope>NUCLEOTIDE SEQUENCE [LARGE SCALE GENOMIC DNA]</scope>
    <source>
        <strain evidence="1">ATCC 52814</strain>
    </source>
</reference>
<gene>
    <name evidence="1" type="ORF">BCV72DRAFT_302784</name>
</gene>